<organism evidence="1 2">
    <name type="scientific">Araneus ventricosus</name>
    <name type="common">Orbweaver spider</name>
    <name type="synonym">Epeira ventricosa</name>
    <dbReference type="NCBI Taxonomy" id="182803"/>
    <lineage>
        <taxon>Eukaryota</taxon>
        <taxon>Metazoa</taxon>
        <taxon>Ecdysozoa</taxon>
        <taxon>Arthropoda</taxon>
        <taxon>Chelicerata</taxon>
        <taxon>Arachnida</taxon>
        <taxon>Araneae</taxon>
        <taxon>Araneomorphae</taxon>
        <taxon>Entelegynae</taxon>
        <taxon>Araneoidea</taxon>
        <taxon>Araneidae</taxon>
        <taxon>Araneus</taxon>
    </lineage>
</organism>
<reference evidence="1 2" key="1">
    <citation type="journal article" date="2019" name="Sci. Rep.">
        <title>Orb-weaving spider Araneus ventricosus genome elucidates the spidroin gene catalogue.</title>
        <authorList>
            <person name="Kono N."/>
            <person name="Nakamura H."/>
            <person name="Ohtoshi R."/>
            <person name="Moran D.A.P."/>
            <person name="Shinohara A."/>
            <person name="Yoshida Y."/>
            <person name="Fujiwara M."/>
            <person name="Mori M."/>
            <person name="Tomita M."/>
            <person name="Arakawa K."/>
        </authorList>
    </citation>
    <scope>NUCLEOTIDE SEQUENCE [LARGE SCALE GENOMIC DNA]</scope>
</reference>
<name>A0A4Y2ID56_ARAVE</name>
<evidence type="ECO:0000313" key="2">
    <source>
        <dbReference type="Proteomes" id="UP000499080"/>
    </source>
</evidence>
<comment type="caution">
    <text evidence="1">The sequence shown here is derived from an EMBL/GenBank/DDBJ whole genome shotgun (WGS) entry which is preliminary data.</text>
</comment>
<protein>
    <submittedName>
        <fullName evidence="1">Uncharacterized protein</fullName>
    </submittedName>
</protein>
<accession>A0A4Y2ID56</accession>
<gene>
    <name evidence="1" type="ORF">AVEN_88370_1</name>
</gene>
<dbReference type="EMBL" id="BGPR01002564">
    <property type="protein sequence ID" value="GBM75555.1"/>
    <property type="molecule type" value="Genomic_DNA"/>
</dbReference>
<dbReference type="Proteomes" id="UP000499080">
    <property type="component" value="Unassembled WGS sequence"/>
</dbReference>
<evidence type="ECO:0000313" key="1">
    <source>
        <dbReference type="EMBL" id="GBM75555.1"/>
    </source>
</evidence>
<dbReference type="AlphaFoldDB" id="A0A4Y2ID56"/>
<proteinExistence type="predicted"/>
<sequence>MKSSLREKRLKVATNGNIDAAVDFILINIENKEEPFKAVNVNGACDNIAGNWWEVTEKTTRNCWKKADLYFMEDKQTDNDENSKNGDVSDAEKCILSLQKSNSA</sequence>
<keyword evidence="2" id="KW-1185">Reference proteome</keyword>